<sequence length="66" mass="7021">MLVLREIPLGRRRGSANASDLKRSLAASRPGDNHAQQEMMASGEGWRRGDASTCTSTEGPGAPIIK</sequence>
<accession>A0AAD9EAZ1</accession>
<dbReference type="EMBL" id="JAQOWY010000449">
    <property type="protein sequence ID" value="KAK1841890.1"/>
    <property type="molecule type" value="Genomic_DNA"/>
</dbReference>
<organism evidence="2 3">
    <name type="scientific">Colletotrichum chrysophilum</name>
    <dbReference type="NCBI Taxonomy" id="1836956"/>
    <lineage>
        <taxon>Eukaryota</taxon>
        <taxon>Fungi</taxon>
        <taxon>Dikarya</taxon>
        <taxon>Ascomycota</taxon>
        <taxon>Pezizomycotina</taxon>
        <taxon>Sordariomycetes</taxon>
        <taxon>Hypocreomycetidae</taxon>
        <taxon>Glomerellales</taxon>
        <taxon>Glomerellaceae</taxon>
        <taxon>Colletotrichum</taxon>
        <taxon>Colletotrichum gloeosporioides species complex</taxon>
    </lineage>
</organism>
<evidence type="ECO:0000313" key="3">
    <source>
        <dbReference type="Proteomes" id="UP001243330"/>
    </source>
</evidence>
<feature type="region of interest" description="Disordered" evidence="1">
    <location>
        <begin position="1"/>
        <end position="66"/>
    </location>
</feature>
<evidence type="ECO:0000256" key="1">
    <source>
        <dbReference type="SAM" id="MobiDB-lite"/>
    </source>
</evidence>
<keyword evidence="3" id="KW-1185">Reference proteome</keyword>
<proteinExistence type="predicted"/>
<protein>
    <submittedName>
        <fullName evidence="2">Uncharacterized protein</fullName>
    </submittedName>
</protein>
<dbReference type="Proteomes" id="UP001243330">
    <property type="component" value="Unassembled WGS sequence"/>
</dbReference>
<gene>
    <name evidence="2" type="ORF">CCHR01_15472</name>
</gene>
<dbReference type="AlphaFoldDB" id="A0AAD9EAZ1"/>
<evidence type="ECO:0000313" key="2">
    <source>
        <dbReference type="EMBL" id="KAK1841890.1"/>
    </source>
</evidence>
<name>A0AAD9EAZ1_9PEZI</name>
<comment type="caution">
    <text evidence="2">The sequence shown here is derived from an EMBL/GenBank/DDBJ whole genome shotgun (WGS) entry which is preliminary data.</text>
</comment>
<reference evidence="2" key="1">
    <citation type="submission" date="2023-01" db="EMBL/GenBank/DDBJ databases">
        <title>Colletotrichum chrysophilum M932 genome sequence.</title>
        <authorList>
            <person name="Baroncelli R."/>
        </authorList>
    </citation>
    <scope>NUCLEOTIDE SEQUENCE</scope>
    <source>
        <strain evidence="2">M932</strain>
    </source>
</reference>